<feature type="transmembrane region" description="Helical" evidence="1">
    <location>
        <begin position="77"/>
        <end position="97"/>
    </location>
</feature>
<dbReference type="InterPro" id="IPR050879">
    <property type="entry name" value="Acyltransferase_3"/>
</dbReference>
<feature type="transmembrane region" description="Helical" evidence="1">
    <location>
        <begin position="36"/>
        <end position="56"/>
    </location>
</feature>
<dbReference type="PANTHER" id="PTHR23028">
    <property type="entry name" value="ACETYLTRANSFERASE"/>
    <property type="match status" value="1"/>
</dbReference>
<dbReference type="GO" id="GO:0016020">
    <property type="term" value="C:membrane"/>
    <property type="evidence" value="ECO:0007669"/>
    <property type="project" value="TreeGrafter"/>
</dbReference>
<dbReference type="GO" id="GO:0016747">
    <property type="term" value="F:acyltransferase activity, transferring groups other than amino-acyl groups"/>
    <property type="evidence" value="ECO:0007669"/>
    <property type="project" value="InterPro"/>
</dbReference>
<dbReference type="Proteomes" id="UP000442714">
    <property type="component" value="Unassembled WGS sequence"/>
</dbReference>
<dbReference type="Pfam" id="PF01757">
    <property type="entry name" value="Acyl_transf_3"/>
    <property type="match status" value="1"/>
</dbReference>
<keyword evidence="1" id="KW-1133">Transmembrane helix</keyword>
<feature type="transmembrane region" description="Helical" evidence="1">
    <location>
        <begin position="224"/>
        <end position="244"/>
    </location>
</feature>
<comment type="caution">
    <text evidence="4">The sequence shown here is derived from an EMBL/GenBank/DDBJ whole genome shotgun (WGS) entry which is preliminary data.</text>
</comment>
<feature type="transmembrane region" description="Helical" evidence="1">
    <location>
        <begin position="318"/>
        <end position="336"/>
    </location>
</feature>
<dbReference type="OrthoDB" id="9796461at2"/>
<proteinExistence type="predicted"/>
<feature type="transmembrane region" description="Helical" evidence="1">
    <location>
        <begin position="281"/>
        <end position="298"/>
    </location>
</feature>
<gene>
    <name evidence="4" type="ORF">GRI41_01150</name>
</gene>
<name>A0A844ZQR9_9SPHN</name>
<keyword evidence="5" id="KW-1185">Reference proteome</keyword>
<dbReference type="InterPro" id="IPR043968">
    <property type="entry name" value="SGNH"/>
</dbReference>
<feature type="transmembrane region" description="Helical" evidence="1">
    <location>
        <begin position="250"/>
        <end position="269"/>
    </location>
</feature>
<evidence type="ECO:0000313" key="4">
    <source>
        <dbReference type="EMBL" id="MXO89420.1"/>
    </source>
</evidence>
<keyword evidence="1" id="KW-0472">Membrane</keyword>
<dbReference type="InterPro" id="IPR002656">
    <property type="entry name" value="Acyl_transf_3_dom"/>
</dbReference>
<feature type="transmembrane region" description="Helical" evidence="1">
    <location>
        <begin position="348"/>
        <end position="369"/>
    </location>
</feature>
<dbReference type="Pfam" id="PF19040">
    <property type="entry name" value="SGNH"/>
    <property type="match status" value="1"/>
</dbReference>
<feature type="transmembrane region" description="Helical" evidence="1">
    <location>
        <begin position="166"/>
        <end position="185"/>
    </location>
</feature>
<feature type="transmembrane region" description="Helical" evidence="1">
    <location>
        <begin position="191"/>
        <end position="212"/>
    </location>
</feature>
<feature type="transmembrane region" description="Helical" evidence="1">
    <location>
        <begin position="12"/>
        <end position="30"/>
    </location>
</feature>
<evidence type="ECO:0000259" key="2">
    <source>
        <dbReference type="Pfam" id="PF01757"/>
    </source>
</evidence>
<dbReference type="EMBL" id="WTYX01000001">
    <property type="protein sequence ID" value="MXO89420.1"/>
    <property type="molecule type" value="Genomic_DNA"/>
</dbReference>
<dbReference type="RefSeq" id="WP_160602819.1">
    <property type="nucleotide sequence ID" value="NZ_WTYX01000001.1"/>
</dbReference>
<reference evidence="4 5" key="1">
    <citation type="submission" date="2019-12" db="EMBL/GenBank/DDBJ databases">
        <title>Genomic-based taxomic classification of the family Erythrobacteraceae.</title>
        <authorList>
            <person name="Xu L."/>
        </authorList>
    </citation>
    <scope>NUCLEOTIDE SEQUENCE [LARGE SCALE GENOMIC DNA]</scope>
    <source>
        <strain evidence="4 5">KCTC 52763</strain>
    </source>
</reference>
<evidence type="ECO:0000256" key="1">
    <source>
        <dbReference type="SAM" id="Phobius"/>
    </source>
</evidence>
<feature type="domain" description="SGNH" evidence="3">
    <location>
        <begin position="412"/>
        <end position="646"/>
    </location>
</feature>
<keyword evidence="4" id="KW-0012">Acyltransferase</keyword>
<evidence type="ECO:0000259" key="3">
    <source>
        <dbReference type="Pfam" id="PF19040"/>
    </source>
</evidence>
<dbReference type="AlphaFoldDB" id="A0A844ZQR9"/>
<organism evidence="4 5">
    <name type="scientific">Pontixanthobacter aquaemixtae</name>
    <dbReference type="NCBI Taxonomy" id="1958940"/>
    <lineage>
        <taxon>Bacteria</taxon>
        <taxon>Pseudomonadati</taxon>
        <taxon>Pseudomonadota</taxon>
        <taxon>Alphaproteobacteria</taxon>
        <taxon>Sphingomonadales</taxon>
        <taxon>Erythrobacteraceae</taxon>
        <taxon>Pontixanthobacter</taxon>
    </lineage>
</organism>
<dbReference type="PANTHER" id="PTHR23028:SF53">
    <property type="entry name" value="ACYL_TRANSF_3 DOMAIN-CONTAINING PROTEIN"/>
    <property type="match status" value="1"/>
</dbReference>
<sequence>MSSTALKYRAEIDGIRAIAVVSVILFHAGFAIIPGGFLGVDVFFVISGFLITSLIIKDLENDRFSLLDFWNRRARRILPALILVLTATIVPAWLLLFPRQLELFGLDLAAATVFVSNIRLWMSANYFSERADFEPLIHLWSLGIEEQFYLLFPIFMIVMWRWFRKFLLASLLLIFASSLVLAEWLNLASPAATFYLLPMRAWELVAGSLIAWMMTKHDPQWSRAVREGGTAIGLTAILLSFALIDESMALPGFYTLPTILGTMCLLVFASEQDLIAKIFTARPMVWIGLLSYSAYLWHQPLFAFARTLTVVELSPVQTASLIAATFALALGSYRFVEQPTRDREKIRTRPFILGCFVCLLTLAGVALWMNHKEGYPTRFSPDQLSTIAANRSDAESGPCDLESDDQAQALVDATDCYVEGKTLYLFGDSHAREFQREFYITARANGFKLVSITSPGCFPIPGTRRLDRPFCENLVRLIPKLLSEHPAPAVFITRWRLHLTGERYDNGEGGIEPGEIRKTEFDAQEYASIYENVETELTMLSRSAPLIVVDQIPETGWHVPKMMIRRTQLGSRPKDGLSTSYDRYLSSNAENIAMFDRLASNPRINVVRTAPLICDKETRRCLNERNGSPLYFDDDHATKQLNREIATETMRRILTADLGSRDLIAASSKIED</sequence>
<keyword evidence="1" id="KW-0812">Transmembrane</keyword>
<keyword evidence="4" id="KW-0808">Transferase</keyword>
<dbReference type="GO" id="GO:0009103">
    <property type="term" value="P:lipopolysaccharide biosynthetic process"/>
    <property type="evidence" value="ECO:0007669"/>
    <property type="project" value="TreeGrafter"/>
</dbReference>
<accession>A0A844ZQR9</accession>
<evidence type="ECO:0000313" key="5">
    <source>
        <dbReference type="Proteomes" id="UP000442714"/>
    </source>
</evidence>
<protein>
    <submittedName>
        <fullName evidence="4">Acyltransferase family protein</fullName>
    </submittedName>
</protein>
<feature type="domain" description="Acyltransferase 3" evidence="2">
    <location>
        <begin position="10"/>
        <end position="331"/>
    </location>
</feature>